<comment type="caution">
    <text evidence="1">The sequence shown here is derived from an EMBL/GenBank/DDBJ whole genome shotgun (WGS) entry which is preliminary data.</text>
</comment>
<dbReference type="AlphaFoldDB" id="M0AM21"/>
<organism evidence="1 2">
    <name type="scientific">Natrialba aegyptia DSM 13077</name>
    <dbReference type="NCBI Taxonomy" id="1227491"/>
    <lineage>
        <taxon>Archaea</taxon>
        <taxon>Methanobacteriati</taxon>
        <taxon>Methanobacteriota</taxon>
        <taxon>Stenosarchaea group</taxon>
        <taxon>Halobacteria</taxon>
        <taxon>Halobacteriales</taxon>
        <taxon>Natrialbaceae</taxon>
        <taxon>Natrialba</taxon>
    </lineage>
</organism>
<keyword evidence="2" id="KW-1185">Reference proteome</keyword>
<dbReference type="EMBL" id="AOIP01000056">
    <property type="protein sequence ID" value="ELY99574.1"/>
    <property type="molecule type" value="Genomic_DNA"/>
</dbReference>
<reference evidence="1 2" key="1">
    <citation type="journal article" date="2014" name="PLoS Genet.">
        <title>Phylogenetically driven sequencing of extremely halophilic archaea reveals strategies for static and dynamic osmo-response.</title>
        <authorList>
            <person name="Becker E.A."/>
            <person name="Seitzer P.M."/>
            <person name="Tritt A."/>
            <person name="Larsen D."/>
            <person name="Krusor M."/>
            <person name="Yao A.I."/>
            <person name="Wu D."/>
            <person name="Madern D."/>
            <person name="Eisen J.A."/>
            <person name="Darling A.E."/>
            <person name="Facciotti M.T."/>
        </authorList>
    </citation>
    <scope>NUCLEOTIDE SEQUENCE [LARGE SCALE GENOMIC DNA]</scope>
    <source>
        <strain evidence="1 2">DSM 13077</strain>
    </source>
</reference>
<name>M0AM21_9EURY</name>
<dbReference type="Proteomes" id="UP000011591">
    <property type="component" value="Unassembled WGS sequence"/>
</dbReference>
<evidence type="ECO:0000313" key="2">
    <source>
        <dbReference type="Proteomes" id="UP000011591"/>
    </source>
</evidence>
<protein>
    <submittedName>
        <fullName evidence="1">Uncharacterized protein</fullName>
    </submittedName>
</protein>
<gene>
    <name evidence="1" type="ORF">C480_19924</name>
</gene>
<evidence type="ECO:0000313" key="1">
    <source>
        <dbReference type="EMBL" id="ELY99574.1"/>
    </source>
</evidence>
<sequence>MFNIGRAAIRNLILGKILLYCVRVIRWPKVEWAHFFDLSRIELRETRPNSYTGVASNRLDEYIFNKIIISKSLIEFAIKSYSASKR</sequence>
<accession>M0AM21</accession>
<proteinExistence type="predicted"/>